<evidence type="ECO:0000256" key="9">
    <source>
        <dbReference type="ARBA" id="ARBA00023295"/>
    </source>
</evidence>
<evidence type="ECO:0000256" key="7">
    <source>
        <dbReference type="ARBA" id="ARBA00023136"/>
    </source>
</evidence>
<keyword evidence="9 10" id="KW-0326">Glycosidase</keyword>
<dbReference type="Gene3D" id="1.50.10.20">
    <property type="match status" value="1"/>
</dbReference>
<keyword evidence="11" id="KW-1133">Transmembrane helix</keyword>
<comment type="catalytic activity">
    <reaction evidence="1 10">
        <text>Random hydrolysis of (1-&gt;6)-alpha-D-mannosidic linkages in unbranched (1-&gt;6)-mannans.</text>
        <dbReference type="EC" id="3.2.1.101"/>
    </reaction>
</comment>
<protein>
    <recommendedName>
        <fullName evidence="4 10">Mannan endo-1,6-alpha-mannosidase</fullName>
        <ecNumber evidence="4 10">3.2.1.101</ecNumber>
    </recommendedName>
</protein>
<dbReference type="OrthoDB" id="4187847at2759"/>
<evidence type="ECO:0000313" key="14">
    <source>
        <dbReference type="Proteomes" id="UP000275385"/>
    </source>
</evidence>
<dbReference type="PIRSF" id="PIRSF016302">
    <property type="entry name" value="Man_a_manosd"/>
    <property type="match status" value="1"/>
</dbReference>
<feature type="chain" id="PRO_5019239256" description="Mannan endo-1,6-alpha-mannosidase" evidence="12">
    <location>
        <begin position="17"/>
        <end position="464"/>
    </location>
</feature>
<organism evidence="13 14">
    <name type="scientific">Coniochaeta pulveracea</name>
    <dbReference type="NCBI Taxonomy" id="177199"/>
    <lineage>
        <taxon>Eukaryota</taxon>
        <taxon>Fungi</taxon>
        <taxon>Dikarya</taxon>
        <taxon>Ascomycota</taxon>
        <taxon>Pezizomycotina</taxon>
        <taxon>Sordariomycetes</taxon>
        <taxon>Sordariomycetidae</taxon>
        <taxon>Coniochaetales</taxon>
        <taxon>Coniochaetaceae</taxon>
        <taxon>Coniochaeta</taxon>
    </lineage>
</organism>
<evidence type="ECO:0000256" key="8">
    <source>
        <dbReference type="ARBA" id="ARBA00023180"/>
    </source>
</evidence>
<feature type="transmembrane region" description="Helical" evidence="11">
    <location>
        <begin position="436"/>
        <end position="456"/>
    </location>
</feature>
<dbReference type="InterPro" id="IPR008928">
    <property type="entry name" value="6-hairpin_glycosidase_sf"/>
</dbReference>
<dbReference type="InterPro" id="IPR005198">
    <property type="entry name" value="Glyco_hydro_76"/>
</dbReference>
<evidence type="ECO:0000256" key="3">
    <source>
        <dbReference type="ARBA" id="ARBA00009699"/>
    </source>
</evidence>
<dbReference type="EC" id="3.2.1.101" evidence="4 10"/>
<proteinExistence type="inferred from homology"/>
<dbReference type="GO" id="GO:0012505">
    <property type="term" value="C:endomembrane system"/>
    <property type="evidence" value="ECO:0007669"/>
    <property type="project" value="UniProtKB-SubCell"/>
</dbReference>
<keyword evidence="11" id="KW-0812">Transmembrane</keyword>
<name>A0A420YF12_9PEZI</name>
<dbReference type="STRING" id="177199.A0A420YF12"/>
<dbReference type="FunFam" id="1.50.10.20:FF:000006">
    <property type="entry name" value="Mannan endo-1,6-alpha-mannosidase"/>
    <property type="match status" value="1"/>
</dbReference>
<dbReference type="GO" id="GO:0009272">
    <property type="term" value="P:fungal-type cell wall biogenesis"/>
    <property type="evidence" value="ECO:0007669"/>
    <property type="project" value="TreeGrafter"/>
</dbReference>
<evidence type="ECO:0000256" key="6">
    <source>
        <dbReference type="ARBA" id="ARBA00022801"/>
    </source>
</evidence>
<dbReference type="AlphaFoldDB" id="A0A420YF12"/>
<dbReference type="GO" id="GO:0008496">
    <property type="term" value="F:mannan endo-1,6-alpha-mannosidase activity"/>
    <property type="evidence" value="ECO:0007669"/>
    <property type="project" value="UniProtKB-UniRule"/>
</dbReference>
<dbReference type="PANTHER" id="PTHR12145:SF36">
    <property type="entry name" value="MANNAN ENDO-1,6-ALPHA-MANNOSIDASE DCW1"/>
    <property type="match status" value="1"/>
</dbReference>
<feature type="signal peptide" evidence="12">
    <location>
        <begin position="1"/>
        <end position="16"/>
    </location>
</feature>
<comment type="caution">
    <text evidence="13">The sequence shown here is derived from an EMBL/GenBank/DDBJ whole genome shotgun (WGS) entry which is preliminary data.</text>
</comment>
<evidence type="ECO:0000256" key="1">
    <source>
        <dbReference type="ARBA" id="ARBA00001452"/>
    </source>
</evidence>
<sequence length="464" mass="50693">MRFLSRSVLTCWVASAFVVGLDVDINSPDSVKAAAKVVAKNLMSYYHGNEPGQTPGILPGPPDDNKGPYYWWEGGALWGTMIDYWFYTKDTNYNNDTEKAIVWQAGAPTNSFMPPNWTASLGNDDQGFWGMTAMLAAENNFQNPPADDPQWLALAQAVFNTQAARWDTEECNGGLRWQVHYFAPNGGYNYKNTIASGIFFNMGARLARYTNNDTYAQWATKAWEWVQGVGYVDEDYNIWDGARIEENCTDFNKAQYGYSPAVLIQGLGFMYNYTNGSAYWGDRITNLTRRTLEVFFPNGTVVEPTCEHGTTASCTTDAYSFKGYLIRWLAQTTKMAPLVHDTIMTALRTSAQGAIKNCQDDGTCGFTWTGSAYDGNTGAGQQMNALSALLILLADTGTVGVPVTNNTGGTSAGNPDAGSEPEVLPFFTPLSRRDQAGAGVLTAVIVIVLVSGLFWMGSHTGEGS</sequence>
<accession>A0A420YF12</accession>
<dbReference type="SUPFAM" id="SSF48208">
    <property type="entry name" value="Six-hairpin glycosidases"/>
    <property type="match status" value="1"/>
</dbReference>
<keyword evidence="7 11" id="KW-0472">Membrane</keyword>
<evidence type="ECO:0000256" key="10">
    <source>
        <dbReference type="PIRNR" id="PIRNR016302"/>
    </source>
</evidence>
<dbReference type="Proteomes" id="UP000275385">
    <property type="component" value="Unassembled WGS sequence"/>
</dbReference>
<evidence type="ECO:0000313" key="13">
    <source>
        <dbReference type="EMBL" id="RKU46374.1"/>
    </source>
</evidence>
<keyword evidence="6 10" id="KW-0378">Hydrolase</keyword>
<keyword evidence="5 12" id="KW-0732">Signal</keyword>
<gene>
    <name evidence="13" type="primary">DCW1_3</name>
    <name evidence="13" type="ORF">DL546_003564</name>
</gene>
<evidence type="ECO:0000256" key="4">
    <source>
        <dbReference type="ARBA" id="ARBA00012350"/>
    </source>
</evidence>
<evidence type="ECO:0000256" key="11">
    <source>
        <dbReference type="SAM" id="Phobius"/>
    </source>
</evidence>
<dbReference type="InterPro" id="IPR014480">
    <property type="entry name" value="Mannan-1_6-alpha_mannosidase"/>
</dbReference>
<keyword evidence="14" id="KW-1185">Reference proteome</keyword>
<comment type="similarity">
    <text evidence="3 10">Belongs to the glycosyl hydrolase 76 family.</text>
</comment>
<comment type="subcellular location">
    <subcellularLocation>
        <location evidence="2">Endomembrane system</location>
    </subcellularLocation>
</comment>
<evidence type="ECO:0000256" key="5">
    <source>
        <dbReference type="ARBA" id="ARBA00022729"/>
    </source>
</evidence>
<dbReference type="EMBL" id="QVQW01000014">
    <property type="protein sequence ID" value="RKU46374.1"/>
    <property type="molecule type" value="Genomic_DNA"/>
</dbReference>
<evidence type="ECO:0000256" key="2">
    <source>
        <dbReference type="ARBA" id="ARBA00004308"/>
    </source>
</evidence>
<reference evidence="13 14" key="1">
    <citation type="submission" date="2018-08" db="EMBL/GenBank/DDBJ databases">
        <title>Draft genome of the lignicolous fungus Coniochaeta pulveracea.</title>
        <authorList>
            <person name="Borstlap C.J."/>
            <person name="De Witt R.N."/>
            <person name="Botha A."/>
            <person name="Volschenk H."/>
        </authorList>
    </citation>
    <scope>NUCLEOTIDE SEQUENCE [LARGE SCALE GENOMIC DNA]</scope>
    <source>
        <strain evidence="13 14">CAB683</strain>
    </source>
</reference>
<dbReference type="Pfam" id="PF03663">
    <property type="entry name" value="Glyco_hydro_76"/>
    <property type="match status" value="1"/>
</dbReference>
<keyword evidence="8" id="KW-0325">Glycoprotein</keyword>
<dbReference type="PANTHER" id="PTHR12145">
    <property type="entry name" value="MANNAN ENDO-1,6-ALPHA-MANNOSIDASE DCW1"/>
    <property type="match status" value="1"/>
</dbReference>
<evidence type="ECO:0000256" key="12">
    <source>
        <dbReference type="SAM" id="SignalP"/>
    </source>
</evidence>
<dbReference type="GO" id="GO:0016052">
    <property type="term" value="P:carbohydrate catabolic process"/>
    <property type="evidence" value="ECO:0007669"/>
    <property type="project" value="InterPro"/>
</dbReference>